<accession>A0AB39UNJ5</accession>
<dbReference type="Pfam" id="PF13460">
    <property type="entry name" value="NAD_binding_10"/>
    <property type="match status" value="1"/>
</dbReference>
<proteinExistence type="predicted"/>
<dbReference type="EMBL" id="CP129682">
    <property type="protein sequence ID" value="XDS49581.1"/>
    <property type="molecule type" value="Genomic_DNA"/>
</dbReference>
<evidence type="ECO:0000313" key="3">
    <source>
        <dbReference type="EMBL" id="XDS49581.1"/>
    </source>
</evidence>
<dbReference type="EMBL" id="CP129675">
    <property type="protein sequence ID" value="XDS45638.1"/>
    <property type="molecule type" value="Genomic_DNA"/>
</dbReference>
<dbReference type="InterPro" id="IPR036291">
    <property type="entry name" value="NAD(P)-bd_dom_sf"/>
</dbReference>
<dbReference type="GO" id="GO:0042602">
    <property type="term" value="F:riboflavin reductase (NADPH) activity"/>
    <property type="evidence" value="ECO:0007669"/>
    <property type="project" value="TreeGrafter"/>
</dbReference>
<dbReference type="SUPFAM" id="SSF51735">
    <property type="entry name" value="NAD(P)-binding Rossmann-fold domains"/>
    <property type="match status" value="1"/>
</dbReference>
<dbReference type="InterPro" id="IPR016040">
    <property type="entry name" value="NAD(P)-bd_dom"/>
</dbReference>
<dbReference type="EMBL" id="CP129683">
    <property type="protein sequence ID" value="XDS50797.1"/>
    <property type="molecule type" value="Genomic_DNA"/>
</dbReference>
<dbReference type="AlphaFoldDB" id="A0AB39UNJ5"/>
<evidence type="ECO:0000313" key="2">
    <source>
        <dbReference type="EMBL" id="XDS45638.1"/>
    </source>
</evidence>
<dbReference type="RefSeq" id="WP_369341759.1">
    <property type="nucleotide sequence ID" value="NZ_CP129675.1"/>
</dbReference>
<dbReference type="Gene3D" id="3.40.50.720">
    <property type="entry name" value="NAD(P)-binding Rossmann-like Domain"/>
    <property type="match status" value="1"/>
</dbReference>
<dbReference type="KEGG" id="bfk:QN062_00835"/>
<dbReference type="InterPro" id="IPR051606">
    <property type="entry name" value="Polyketide_Oxido-like"/>
</dbReference>
<protein>
    <submittedName>
        <fullName evidence="4">NAD(P)H-binding protein</fullName>
    </submittedName>
</protein>
<dbReference type="PANTHER" id="PTHR43355:SF2">
    <property type="entry name" value="FLAVIN REDUCTASE (NADPH)"/>
    <property type="match status" value="1"/>
</dbReference>
<dbReference type="PANTHER" id="PTHR43355">
    <property type="entry name" value="FLAVIN REDUCTASE (NADPH)"/>
    <property type="match status" value="1"/>
</dbReference>
<organism evidence="4">
    <name type="scientific">Bifidobacterium fermentum</name>
    <dbReference type="NCBI Taxonomy" id="3059035"/>
    <lineage>
        <taxon>Bacteria</taxon>
        <taxon>Bacillati</taxon>
        <taxon>Actinomycetota</taxon>
        <taxon>Actinomycetes</taxon>
        <taxon>Bifidobacteriales</taxon>
        <taxon>Bifidobacteriaceae</taxon>
        <taxon>Bifidobacterium</taxon>
    </lineage>
</organism>
<gene>
    <name evidence="4" type="ORF">QN062_00835</name>
    <name evidence="3" type="ORF">QN216_04845</name>
    <name evidence="2" type="ORF">QN217_05605</name>
</gene>
<evidence type="ECO:0000313" key="4">
    <source>
        <dbReference type="EMBL" id="XDS50797.1"/>
    </source>
</evidence>
<sequence>MSNVLILGANGQIARLVRKRLLADTDAQLTLYLRNSRRLGNIDPRREKIVDADVNDGEALQNAISGQDLIYANLGGEFEPMARKVVDAMEHDEVSRLIWVTGLGLYHEVPGEFGRWVDESIGSEIMEDTRRAARIIESSPLDATIIRAAYMNNDPTVDYELTHKGEPFKGTVVSRSSIADLIVHIITDPTLYSNESLGIAQPGTDGNRPW</sequence>
<reference evidence="4" key="1">
    <citation type="submission" date="2023-07" db="EMBL/GenBank/DDBJ databases">
        <title>Bifidobacterium aquikefiriaerophilum sp. nov. and Bifidobacterium eccum sp. nov., isolated from water kefir.</title>
        <authorList>
            <person name="Breselge S."/>
            <person name="Bellassi P."/>
            <person name="Barcenilla C."/>
            <person name="Alvarez-Ordonez A."/>
            <person name="Morelli L."/>
            <person name="Cotter P.D."/>
        </authorList>
    </citation>
    <scope>NUCLEOTIDE SEQUENCE</scope>
    <source>
        <strain evidence="4">WK012_4_13</strain>
        <strain evidence="3">WK013_4_14</strain>
        <strain evidence="2">WK048_4_13</strain>
    </source>
</reference>
<name>A0AB39UNJ5_9BIFI</name>
<dbReference type="GO" id="GO:0004074">
    <property type="term" value="F:biliverdin reductase [NAD(P)H] activity"/>
    <property type="evidence" value="ECO:0007669"/>
    <property type="project" value="TreeGrafter"/>
</dbReference>
<feature type="domain" description="NAD(P)-binding" evidence="1">
    <location>
        <begin position="8"/>
        <end position="189"/>
    </location>
</feature>
<evidence type="ECO:0000259" key="1">
    <source>
        <dbReference type="Pfam" id="PF13460"/>
    </source>
</evidence>